<dbReference type="AlphaFoldDB" id="A0A6C0HQD7"/>
<sequence>MDEIDQEEEAKKLSLIIRKPQEGKTFICIKGIVTDMSKNIHIVLTMNVISSSDQFCERLVTAIGHERIIVFNSQKGVGETCHHAKTIESVLQIIRDPKNNIKVVVCCAHVKRVRDSIPSLLDAFGDSKLFLQQRRMIAIHIDEAHKYIPESREFVRGFNASHIVCDIIGYSATPDNIWIPNDTLFSDIFVRDIEKDLSIIRSTEYYGIIQCKFHIRDKLLSVQENKECVDDLSACIERHTISDTVFNLSYNIQNTNNKKLYGYKFPFDIGNEILHLKFIQEIIDTIDIPQGSYTYNFVPAFTRKVTHYQTTEILLKKFPNANVVVMNGNGIELYRNRGECEQITRMVTSRDCLEKSAKGKSEEIGKLREPSYVIQKLIEPTRNYPTFVTGLTCVGMSVTLINETIGNFDNVIMSHHHLSADKLYQLCRFVFNYSSWSENGKKNIKTTQFYSLTQYVVDTCLGYEKHIDELLEDYEGSSVNYTVINKEKPKKLTDAQLKSAALKLIERKDASLWKKFKVYDGNDIQVWALASDFYKDVTGNDLGGKSLPEKAEKGTNKEGFYLSSTTKSVDVQENNNIKKLDKQNWWSMFQLVKGQLNYARLCVGYDASITDDDKCEYTIWIKYVRLKDNEYTKAQLDIYGK</sequence>
<evidence type="ECO:0000313" key="1">
    <source>
        <dbReference type="EMBL" id="QHT82325.1"/>
    </source>
</evidence>
<name>A0A6C0HQD7_9ZZZZ</name>
<accession>A0A6C0HQD7</accession>
<reference evidence="1" key="1">
    <citation type="journal article" date="2020" name="Nature">
        <title>Giant virus diversity and host interactions through global metagenomics.</title>
        <authorList>
            <person name="Schulz F."/>
            <person name="Roux S."/>
            <person name="Paez-Espino D."/>
            <person name="Jungbluth S."/>
            <person name="Walsh D.A."/>
            <person name="Denef V.J."/>
            <person name="McMahon K.D."/>
            <person name="Konstantinidis K.T."/>
            <person name="Eloe-Fadrosh E.A."/>
            <person name="Kyrpides N.C."/>
            <person name="Woyke T."/>
        </authorList>
    </citation>
    <scope>NUCLEOTIDE SEQUENCE</scope>
    <source>
        <strain evidence="1">GVMAG-M-3300023184-161</strain>
    </source>
</reference>
<proteinExistence type="predicted"/>
<protein>
    <submittedName>
        <fullName evidence="1">Uncharacterized protein</fullName>
    </submittedName>
</protein>
<organism evidence="1">
    <name type="scientific">viral metagenome</name>
    <dbReference type="NCBI Taxonomy" id="1070528"/>
    <lineage>
        <taxon>unclassified sequences</taxon>
        <taxon>metagenomes</taxon>
        <taxon>organismal metagenomes</taxon>
    </lineage>
</organism>
<dbReference type="EMBL" id="MN739998">
    <property type="protein sequence ID" value="QHT82325.1"/>
    <property type="molecule type" value="Genomic_DNA"/>
</dbReference>